<gene>
    <name evidence="2" type="ORF">AGLY_011825</name>
</gene>
<name>A0A6G0TBA9_APHGL</name>
<dbReference type="Proteomes" id="UP000475862">
    <property type="component" value="Unassembled WGS sequence"/>
</dbReference>
<evidence type="ECO:0000313" key="2">
    <source>
        <dbReference type="EMBL" id="KAE9529729.1"/>
    </source>
</evidence>
<feature type="transmembrane region" description="Helical" evidence="1">
    <location>
        <begin position="127"/>
        <end position="145"/>
    </location>
</feature>
<protein>
    <submittedName>
        <fullName evidence="2">Uncharacterized protein</fullName>
    </submittedName>
</protein>
<feature type="transmembrane region" description="Helical" evidence="1">
    <location>
        <begin position="97"/>
        <end position="115"/>
    </location>
</feature>
<evidence type="ECO:0000256" key="1">
    <source>
        <dbReference type="SAM" id="Phobius"/>
    </source>
</evidence>
<sequence length="180" mass="20812">MALAIFRYPKVKIGISNIKVRNDEISELQMFIKKSFSWQYVSMKYSGKVILALASGQPIFVPGYKLGRCYNHSYLLLILVFHLHLIVHRIPMGEIRGGISDVAIIIVIIIHWNDIKKNMPIKILDKNFNLLAAGYTYYFMTTIYGRHYNITVPWLSQSCFDCDDGLSRALLKQQSHFYDS</sequence>
<reference evidence="2 3" key="1">
    <citation type="submission" date="2019-08" db="EMBL/GenBank/DDBJ databases">
        <title>The genome of the soybean aphid Biotype 1, its phylome, world population structure and adaptation to the North American continent.</title>
        <authorList>
            <person name="Giordano R."/>
            <person name="Donthu R.K."/>
            <person name="Hernandez A.G."/>
            <person name="Wright C.L."/>
            <person name="Zimin A.V."/>
        </authorList>
    </citation>
    <scope>NUCLEOTIDE SEQUENCE [LARGE SCALE GENOMIC DNA]</scope>
    <source>
        <tissue evidence="2">Whole aphids</tissue>
    </source>
</reference>
<proteinExistence type="predicted"/>
<evidence type="ECO:0000313" key="3">
    <source>
        <dbReference type="Proteomes" id="UP000475862"/>
    </source>
</evidence>
<comment type="caution">
    <text evidence="2">The sequence shown here is derived from an EMBL/GenBank/DDBJ whole genome shotgun (WGS) entry which is preliminary data.</text>
</comment>
<keyword evidence="1" id="KW-0472">Membrane</keyword>
<dbReference type="AlphaFoldDB" id="A0A6G0TBA9"/>
<feature type="transmembrane region" description="Helical" evidence="1">
    <location>
        <begin position="74"/>
        <end position="91"/>
    </location>
</feature>
<organism evidence="2 3">
    <name type="scientific">Aphis glycines</name>
    <name type="common">Soybean aphid</name>
    <dbReference type="NCBI Taxonomy" id="307491"/>
    <lineage>
        <taxon>Eukaryota</taxon>
        <taxon>Metazoa</taxon>
        <taxon>Ecdysozoa</taxon>
        <taxon>Arthropoda</taxon>
        <taxon>Hexapoda</taxon>
        <taxon>Insecta</taxon>
        <taxon>Pterygota</taxon>
        <taxon>Neoptera</taxon>
        <taxon>Paraneoptera</taxon>
        <taxon>Hemiptera</taxon>
        <taxon>Sternorrhyncha</taxon>
        <taxon>Aphidomorpha</taxon>
        <taxon>Aphidoidea</taxon>
        <taxon>Aphididae</taxon>
        <taxon>Aphidini</taxon>
        <taxon>Aphis</taxon>
        <taxon>Aphis</taxon>
    </lineage>
</organism>
<keyword evidence="3" id="KW-1185">Reference proteome</keyword>
<dbReference type="EMBL" id="VYZN01000044">
    <property type="protein sequence ID" value="KAE9529729.1"/>
    <property type="molecule type" value="Genomic_DNA"/>
</dbReference>
<keyword evidence="1" id="KW-1133">Transmembrane helix</keyword>
<keyword evidence="1" id="KW-0812">Transmembrane</keyword>
<accession>A0A6G0TBA9</accession>